<evidence type="ECO:0000313" key="4">
    <source>
        <dbReference type="Proteomes" id="UP000240542"/>
    </source>
</evidence>
<feature type="transmembrane region" description="Helical" evidence="2">
    <location>
        <begin position="103"/>
        <end position="125"/>
    </location>
</feature>
<name>A0A2P8DIJ5_9ACTN</name>
<dbReference type="RefSeq" id="WP_106583449.1">
    <property type="nucleotide sequence ID" value="NZ_PYGA01000009.1"/>
</dbReference>
<accession>A0A2P8DIJ5</accession>
<evidence type="ECO:0000256" key="1">
    <source>
        <dbReference type="SAM" id="MobiDB-lite"/>
    </source>
</evidence>
<feature type="region of interest" description="Disordered" evidence="1">
    <location>
        <begin position="153"/>
        <end position="205"/>
    </location>
</feature>
<gene>
    <name evidence="3" type="ORF">CLV63_10948</name>
</gene>
<keyword evidence="2" id="KW-0472">Membrane</keyword>
<comment type="caution">
    <text evidence="3">The sequence shown here is derived from an EMBL/GenBank/DDBJ whole genome shotgun (WGS) entry which is preliminary data.</text>
</comment>
<feature type="transmembrane region" description="Helical" evidence="2">
    <location>
        <begin position="69"/>
        <end position="91"/>
    </location>
</feature>
<evidence type="ECO:0000313" key="3">
    <source>
        <dbReference type="EMBL" id="PSK97045.1"/>
    </source>
</evidence>
<keyword evidence="4" id="KW-1185">Reference proteome</keyword>
<dbReference type="AlphaFoldDB" id="A0A2P8DIJ5"/>
<keyword evidence="2" id="KW-1133">Transmembrane helix</keyword>
<sequence>MFRHLIGLLVGLLAAPLLWAGTTWPVERLRPLLESPDLGNGALLTAGAAVVGAGLLGGALAATRISPLASFISGTALLTCCVWPLAHLASLEPLLPALLRPGAVFGVLGPGLPLTLALGTLLLFAGFPPSRWRRPAVDNGVLASPYVPAPYEPAYEEPRSVTPARGWNPDPGEPAGHDTVPDDEARAAGTTTPFERRAGGYQPKG</sequence>
<organism evidence="3 4">
    <name type="scientific">Murinocardiopsis flavida</name>
    <dbReference type="NCBI Taxonomy" id="645275"/>
    <lineage>
        <taxon>Bacteria</taxon>
        <taxon>Bacillati</taxon>
        <taxon>Actinomycetota</taxon>
        <taxon>Actinomycetes</taxon>
        <taxon>Streptosporangiales</taxon>
        <taxon>Nocardiopsidaceae</taxon>
        <taxon>Murinocardiopsis</taxon>
    </lineage>
</organism>
<feature type="transmembrane region" description="Helical" evidence="2">
    <location>
        <begin position="44"/>
        <end position="62"/>
    </location>
</feature>
<evidence type="ECO:0008006" key="5">
    <source>
        <dbReference type="Google" id="ProtNLM"/>
    </source>
</evidence>
<evidence type="ECO:0000256" key="2">
    <source>
        <dbReference type="SAM" id="Phobius"/>
    </source>
</evidence>
<reference evidence="3 4" key="1">
    <citation type="submission" date="2018-03" db="EMBL/GenBank/DDBJ databases">
        <title>Genomic Encyclopedia of Archaeal and Bacterial Type Strains, Phase II (KMG-II): from individual species to whole genera.</title>
        <authorList>
            <person name="Goeker M."/>
        </authorList>
    </citation>
    <scope>NUCLEOTIDE SEQUENCE [LARGE SCALE GENOMIC DNA]</scope>
    <source>
        <strain evidence="3 4">DSM 45312</strain>
    </source>
</reference>
<dbReference type="Proteomes" id="UP000240542">
    <property type="component" value="Unassembled WGS sequence"/>
</dbReference>
<feature type="compositionally biased region" description="Basic and acidic residues" evidence="1">
    <location>
        <begin position="175"/>
        <end position="186"/>
    </location>
</feature>
<proteinExistence type="predicted"/>
<dbReference type="EMBL" id="PYGA01000009">
    <property type="protein sequence ID" value="PSK97045.1"/>
    <property type="molecule type" value="Genomic_DNA"/>
</dbReference>
<keyword evidence="2" id="KW-0812">Transmembrane</keyword>
<protein>
    <recommendedName>
        <fullName evidence="5">Tryptophan-associated transmembrane protein</fullName>
    </recommendedName>
</protein>